<dbReference type="Proteomes" id="UP000815677">
    <property type="component" value="Unassembled WGS sequence"/>
</dbReference>
<dbReference type="EMBL" id="DF845462">
    <property type="protein sequence ID" value="GAT49373.1"/>
    <property type="molecule type" value="Genomic_DNA"/>
</dbReference>
<organism evidence="2 3">
    <name type="scientific">Mycena chlorophos</name>
    <name type="common">Agaric fungus</name>
    <name type="synonym">Agaricus chlorophos</name>
    <dbReference type="NCBI Taxonomy" id="658473"/>
    <lineage>
        <taxon>Eukaryota</taxon>
        <taxon>Fungi</taxon>
        <taxon>Dikarya</taxon>
        <taxon>Basidiomycota</taxon>
        <taxon>Agaricomycotina</taxon>
        <taxon>Agaricomycetes</taxon>
        <taxon>Agaricomycetidae</taxon>
        <taxon>Agaricales</taxon>
        <taxon>Marasmiineae</taxon>
        <taxon>Mycenaceae</taxon>
        <taxon>Mycena</taxon>
    </lineage>
</organism>
<protein>
    <submittedName>
        <fullName evidence="2">Uncharacterized protein</fullName>
    </submittedName>
</protein>
<reference evidence="2" key="1">
    <citation type="submission" date="2014-09" db="EMBL/GenBank/DDBJ databases">
        <title>Genome sequence of the luminous mushroom Mycena chlorophos for searching fungal bioluminescence genes.</title>
        <authorList>
            <person name="Tanaka Y."/>
            <person name="Kasuga D."/>
            <person name="Oba Y."/>
            <person name="Hase S."/>
            <person name="Sato K."/>
            <person name="Oba Y."/>
            <person name="Sakakibara Y."/>
        </authorList>
    </citation>
    <scope>NUCLEOTIDE SEQUENCE</scope>
</reference>
<proteinExistence type="predicted"/>
<evidence type="ECO:0000313" key="2">
    <source>
        <dbReference type="EMBL" id="GAT49373.1"/>
    </source>
</evidence>
<keyword evidence="1" id="KW-0812">Transmembrane</keyword>
<keyword evidence="3" id="KW-1185">Reference proteome</keyword>
<feature type="transmembrane region" description="Helical" evidence="1">
    <location>
        <begin position="102"/>
        <end position="123"/>
    </location>
</feature>
<sequence>MPDTPATQSHLQSYLDTTIYQRYGAIIAVLDIARTLHDSDQWDKRLLAARALCCVVILLAPRAFPRSSSGKWGLWGKVTQWSYGALRLALSFYCSPFQPGQLLWQVLAFDLIMFMFGVTAGWIHDAEVIHRHSDSDPAVETPQEDALGRRRRLFGPRTILHLNRADGALDRTAMAARRLRSRVGAIGYNH</sequence>
<feature type="transmembrane region" description="Helical" evidence="1">
    <location>
        <begin position="47"/>
        <end position="64"/>
    </location>
</feature>
<evidence type="ECO:0000313" key="3">
    <source>
        <dbReference type="Proteomes" id="UP000815677"/>
    </source>
</evidence>
<evidence type="ECO:0000256" key="1">
    <source>
        <dbReference type="SAM" id="Phobius"/>
    </source>
</evidence>
<name>A0ABQ0LE46_MYCCL</name>
<keyword evidence="1" id="KW-0472">Membrane</keyword>
<gene>
    <name evidence="2" type="ORF">MCHLO_06691</name>
</gene>
<keyword evidence="1" id="KW-1133">Transmembrane helix</keyword>
<accession>A0ABQ0LE46</accession>